<keyword evidence="3 5" id="KW-1133">Transmembrane helix</keyword>
<dbReference type="Pfam" id="PF01124">
    <property type="entry name" value="MAPEG"/>
    <property type="match status" value="1"/>
</dbReference>
<comment type="caution">
    <text evidence="6">The sequence shown here is derived from an EMBL/GenBank/DDBJ whole genome shotgun (WGS) entry which is preliminary data.</text>
</comment>
<evidence type="ECO:0000256" key="2">
    <source>
        <dbReference type="ARBA" id="ARBA00022692"/>
    </source>
</evidence>
<dbReference type="RefSeq" id="WP_164534555.1">
    <property type="nucleotide sequence ID" value="NZ_JAALFG010000002.1"/>
</dbReference>
<evidence type="ECO:0000313" key="6">
    <source>
        <dbReference type="EMBL" id="NGP18341.1"/>
    </source>
</evidence>
<comment type="subcellular location">
    <subcellularLocation>
        <location evidence="1">Membrane</location>
    </subcellularLocation>
</comment>
<reference evidence="6 7" key="1">
    <citation type="submission" date="2020-02" db="EMBL/GenBank/DDBJ databases">
        <authorList>
            <person name="Khan S.A."/>
            <person name="Jeon C.O."/>
            <person name="Chun B.H."/>
        </authorList>
    </citation>
    <scope>NUCLEOTIDE SEQUENCE [LARGE SCALE GENOMIC DNA]</scope>
    <source>
        <strain evidence="6 7">H239</strain>
    </source>
</reference>
<evidence type="ECO:0000256" key="1">
    <source>
        <dbReference type="ARBA" id="ARBA00004370"/>
    </source>
</evidence>
<protein>
    <recommendedName>
        <fullName evidence="8">MAPEG family protein</fullName>
    </recommendedName>
</protein>
<gene>
    <name evidence="6" type="ORF">G5575_12340</name>
</gene>
<sequence length="130" mass="14881">MSVELTYVIWSAFLGLIYLGVQAMLFRLDFGFRYANTQRDIDPPPPNKWNKRGQRALANFLETYGVFLALALATELSGRSDNLTVWGAHIWFWARVAFLPAYFIDINQLRSSIWTLSLIGLLLMFIGVAF</sequence>
<dbReference type="InterPro" id="IPR001129">
    <property type="entry name" value="Membr-assoc_MAPEG"/>
</dbReference>
<dbReference type="AlphaFoldDB" id="A0A6M1T0C4"/>
<evidence type="ECO:0000256" key="4">
    <source>
        <dbReference type="ARBA" id="ARBA00023136"/>
    </source>
</evidence>
<evidence type="ECO:0000313" key="7">
    <source>
        <dbReference type="Proteomes" id="UP000474802"/>
    </source>
</evidence>
<proteinExistence type="predicted"/>
<dbReference type="PANTHER" id="PTHR35371">
    <property type="entry name" value="INNER MEMBRANE PROTEIN"/>
    <property type="match status" value="1"/>
</dbReference>
<feature type="transmembrane region" description="Helical" evidence="5">
    <location>
        <begin position="6"/>
        <end position="26"/>
    </location>
</feature>
<dbReference type="EMBL" id="JAALFG010000002">
    <property type="protein sequence ID" value="NGP18341.1"/>
    <property type="molecule type" value="Genomic_DNA"/>
</dbReference>
<organism evidence="6 7">
    <name type="scientific">Devosia aurantiaca</name>
    <dbReference type="NCBI Taxonomy" id="2714858"/>
    <lineage>
        <taxon>Bacteria</taxon>
        <taxon>Pseudomonadati</taxon>
        <taxon>Pseudomonadota</taxon>
        <taxon>Alphaproteobacteria</taxon>
        <taxon>Hyphomicrobiales</taxon>
        <taxon>Devosiaceae</taxon>
        <taxon>Devosia</taxon>
    </lineage>
</organism>
<name>A0A6M1T0C4_9HYPH</name>
<dbReference type="PANTHER" id="PTHR35371:SF1">
    <property type="entry name" value="BLR7753 PROTEIN"/>
    <property type="match status" value="1"/>
</dbReference>
<dbReference type="Gene3D" id="1.20.120.550">
    <property type="entry name" value="Membrane associated eicosanoid/glutathione metabolism-like domain"/>
    <property type="match status" value="1"/>
</dbReference>
<evidence type="ECO:0000256" key="3">
    <source>
        <dbReference type="ARBA" id="ARBA00022989"/>
    </source>
</evidence>
<keyword evidence="7" id="KW-1185">Reference proteome</keyword>
<evidence type="ECO:0000256" key="5">
    <source>
        <dbReference type="SAM" id="Phobius"/>
    </source>
</evidence>
<reference evidence="6 7" key="2">
    <citation type="submission" date="2020-03" db="EMBL/GenBank/DDBJ databases">
        <title>Devosia chinhatensis sp. nov., isolated from a hexachlorocyclohexane (HCH) dump site in India.</title>
        <authorList>
            <person name="Kumar M."/>
            <person name="Lal R."/>
        </authorList>
    </citation>
    <scope>NUCLEOTIDE SEQUENCE [LARGE SCALE GENOMIC DNA]</scope>
    <source>
        <strain evidence="6 7">H239</strain>
    </source>
</reference>
<feature type="transmembrane region" description="Helical" evidence="5">
    <location>
        <begin position="111"/>
        <end position="129"/>
    </location>
</feature>
<dbReference type="InterPro" id="IPR023352">
    <property type="entry name" value="MAPEG-like_dom_sf"/>
</dbReference>
<dbReference type="Proteomes" id="UP000474802">
    <property type="component" value="Unassembled WGS sequence"/>
</dbReference>
<evidence type="ECO:0008006" key="8">
    <source>
        <dbReference type="Google" id="ProtNLM"/>
    </source>
</evidence>
<dbReference type="SUPFAM" id="SSF161084">
    <property type="entry name" value="MAPEG domain-like"/>
    <property type="match status" value="1"/>
</dbReference>
<keyword evidence="4 5" id="KW-0472">Membrane</keyword>
<dbReference type="GO" id="GO:0016020">
    <property type="term" value="C:membrane"/>
    <property type="evidence" value="ECO:0007669"/>
    <property type="project" value="UniProtKB-SubCell"/>
</dbReference>
<accession>A0A6M1T0C4</accession>
<feature type="transmembrane region" description="Helical" evidence="5">
    <location>
        <begin position="86"/>
        <end position="104"/>
    </location>
</feature>
<keyword evidence="2 5" id="KW-0812">Transmembrane</keyword>